<proteinExistence type="predicted"/>
<accession>A0ACB6RAT5</accession>
<gene>
    <name evidence="1" type="ORF">BDR25DRAFT_350833</name>
</gene>
<evidence type="ECO:0000313" key="1">
    <source>
        <dbReference type="EMBL" id="KAF2475460.1"/>
    </source>
</evidence>
<dbReference type="Proteomes" id="UP000799755">
    <property type="component" value="Unassembled WGS sequence"/>
</dbReference>
<reference evidence="1" key="1">
    <citation type="journal article" date="2020" name="Stud. Mycol.">
        <title>101 Dothideomycetes genomes: a test case for predicting lifestyles and emergence of pathogens.</title>
        <authorList>
            <person name="Haridas S."/>
            <person name="Albert R."/>
            <person name="Binder M."/>
            <person name="Bloem J."/>
            <person name="Labutti K."/>
            <person name="Salamov A."/>
            <person name="Andreopoulos B."/>
            <person name="Baker S."/>
            <person name="Barry K."/>
            <person name="Bills G."/>
            <person name="Bluhm B."/>
            <person name="Cannon C."/>
            <person name="Castanera R."/>
            <person name="Culley D."/>
            <person name="Daum C."/>
            <person name="Ezra D."/>
            <person name="Gonzalez J."/>
            <person name="Henrissat B."/>
            <person name="Kuo A."/>
            <person name="Liang C."/>
            <person name="Lipzen A."/>
            <person name="Lutzoni F."/>
            <person name="Magnuson J."/>
            <person name="Mondo S."/>
            <person name="Nolan M."/>
            <person name="Ohm R."/>
            <person name="Pangilinan J."/>
            <person name="Park H.-J."/>
            <person name="Ramirez L."/>
            <person name="Alfaro M."/>
            <person name="Sun H."/>
            <person name="Tritt A."/>
            <person name="Yoshinaga Y."/>
            <person name="Zwiers L.-H."/>
            <person name="Turgeon B."/>
            <person name="Goodwin S."/>
            <person name="Spatafora J."/>
            <person name="Crous P."/>
            <person name="Grigoriev I."/>
        </authorList>
    </citation>
    <scope>NUCLEOTIDE SEQUENCE</scope>
    <source>
        <strain evidence="1">ATCC 200398</strain>
    </source>
</reference>
<dbReference type="EMBL" id="MU003496">
    <property type="protein sequence ID" value="KAF2475460.1"/>
    <property type="molecule type" value="Genomic_DNA"/>
</dbReference>
<sequence length="179" mass="19865">MRHAEETQQLSQSFDNGKCGNAGRGWLVNCLSIMPPISCWLPSAVTRCLGGDGLDKSTVHRSSAATSETHGDASATSPADRPTFFQFRLCDSAFSLTFRVKNVPLNLGPIYGLPLIYWLRAMVPCFSPLSSLLWFDSVIVPNMFNLNANTTLRHQYMSPVLYIFGLLERVVLPICMTFI</sequence>
<keyword evidence="2" id="KW-1185">Reference proteome</keyword>
<name>A0ACB6RAT5_9PLEO</name>
<organism evidence="1 2">
    <name type="scientific">Lindgomyces ingoldianus</name>
    <dbReference type="NCBI Taxonomy" id="673940"/>
    <lineage>
        <taxon>Eukaryota</taxon>
        <taxon>Fungi</taxon>
        <taxon>Dikarya</taxon>
        <taxon>Ascomycota</taxon>
        <taxon>Pezizomycotina</taxon>
        <taxon>Dothideomycetes</taxon>
        <taxon>Pleosporomycetidae</taxon>
        <taxon>Pleosporales</taxon>
        <taxon>Lindgomycetaceae</taxon>
        <taxon>Lindgomyces</taxon>
    </lineage>
</organism>
<evidence type="ECO:0000313" key="2">
    <source>
        <dbReference type="Proteomes" id="UP000799755"/>
    </source>
</evidence>
<comment type="caution">
    <text evidence="1">The sequence shown here is derived from an EMBL/GenBank/DDBJ whole genome shotgun (WGS) entry which is preliminary data.</text>
</comment>
<protein>
    <submittedName>
        <fullName evidence="1">Uncharacterized protein</fullName>
    </submittedName>
</protein>